<evidence type="ECO:0000259" key="1">
    <source>
        <dbReference type="Pfam" id="PF14287"/>
    </source>
</evidence>
<dbReference type="EMBL" id="RAYQ01000032">
    <property type="protein sequence ID" value="RKI88077.1"/>
    <property type="molecule type" value="Genomic_DNA"/>
</dbReference>
<reference evidence="2 3" key="1">
    <citation type="submission" date="2018-09" db="EMBL/GenBank/DDBJ databases">
        <title>Murine metabolic-syndrome-specific gut microbial biobank.</title>
        <authorList>
            <person name="Liu C."/>
        </authorList>
    </citation>
    <scope>NUCLEOTIDE SEQUENCE [LARGE SCALE GENOMIC DNA]</scope>
    <source>
        <strain evidence="2 3">0.1xD8-82</strain>
    </source>
</reference>
<dbReference type="Proteomes" id="UP000280696">
    <property type="component" value="Unassembled WGS sequence"/>
</dbReference>
<organism evidence="2 3">
    <name type="scientific">Parablautia intestinalis</name>
    <dbReference type="NCBI Taxonomy" id="2320100"/>
    <lineage>
        <taxon>Bacteria</taxon>
        <taxon>Bacillati</taxon>
        <taxon>Bacillota</taxon>
        <taxon>Clostridia</taxon>
        <taxon>Lachnospirales</taxon>
        <taxon>Lachnospiraceae</taxon>
        <taxon>Parablautia</taxon>
    </lineage>
</organism>
<protein>
    <submittedName>
        <fullName evidence="2">DUF4368 domain-containing protein</fullName>
    </submittedName>
</protein>
<dbReference type="InterPro" id="IPR025378">
    <property type="entry name" value="DUF4368"/>
</dbReference>
<comment type="caution">
    <text evidence="2">The sequence shown here is derived from an EMBL/GenBank/DDBJ whole genome shotgun (WGS) entry which is preliminary data.</text>
</comment>
<keyword evidence="3" id="KW-1185">Reference proteome</keyword>
<name>A0A3A9A9M2_9FIRM</name>
<sequence>MKQVIRYSHMEKLTQELVDTFVKKVYVYKGKRVKIEWNFRER</sequence>
<dbReference type="Pfam" id="PF14287">
    <property type="entry name" value="DUF4368"/>
    <property type="match status" value="1"/>
</dbReference>
<dbReference type="AlphaFoldDB" id="A0A3A9A9M2"/>
<proteinExistence type="predicted"/>
<accession>A0A3A9A9M2</accession>
<feature type="domain" description="DUF4368" evidence="1">
    <location>
        <begin position="3"/>
        <end position="34"/>
    </location>
</feature>
<evidence type="ECO:0000313" key="2">
    <source>
        <dbReference type="EMBL" id="RKI88077.1"/>
    </source>
</evidence>
<gene>
    <name evidence="2" type="ORF">D7V94_19905</name>
</gene>
<evidence type="ECO:0000313" key="3">
    <source>
        <dbReference type="Proteomes" id="UP000280696"/>
    </source>
</evidence>
<dbReference type="RefSeq" id="WP_120472052.1">
    <property type="nucleotide sequence ID" value="NZ_RAYQ01000032.1"/>
</dbReference>